<dbReference type="AlphaFoldDB" id="A0A7Z0HWP9"/>
<name>A0A7Z0HWP9_9RHOB</name>
<organism evidence="2 3">
    <name type="scientific">Rhabdonatronobacter sediminivivens</name>
    <dbReference type="NCBI Taxonomy" id="2743469"/>
    <lineage>
        <taxon>Bacteria</taxon>
        <taxon>Pseudomonadati</taxon>
        <taxon>Pseudomonadota</taxon>
        <taxon>Alphaproteobacteria</taxon>
        <taxon>Rhodobacterales</taxon>
        <taxon>Paracoccaceae</taxon>
        <taxon>Rhabdonatronobacter</taxon>
    </lineage>
</organism>
<feature type="transmembrane region" description="Helical" evidence="1">
    <location>
        <begin position="154"/>
        <end position="172"/>
    </location>
</feature>
<evidence type="ECO:0000256" key="1">
    <source>
        <dbReference type="SAM" id="Phobius"/>
    </source>
</evidence>
<proteinExistence type="predicted"/>
<feature type="transmembrane region" description="Helical" evidence="1">
    <location>
        <begin position="98"/>
        <end position="122"/>
    </location>
</feature>
<sequence length="212" mass="22705">MWAEQVIAYCERSDFAFWAEPVNAVTNAAFLIAAAIMWPRARGVPMAQALVGVLAVIGVGSFLWHTHATRWAGLADVLPILVFILIYLFAATRDFLRLGLVGGAGALALFVPYVAAVAWALGLVVPGLGANAVYGAVALLIVIYGLILRGTATGRGLLIGAGVLFVSLGFRMADAAVCDAFPIGTHFMWHILNAVMLAWMIEVYLRYRRGLS</sequence>
<feature type="transmembrane region" description="Helical" evidence="1">
    <location>
        <begin position="22"/>
        <end position="39"/>
    </location>
</feature>
<feature type="transmembrane region" description="Helical" evidence="1">
    <location>
        <begin position="46"/>
        <end position="65"/>
    </location>
</feature>
<accession>A0A7Z0HWP9</accession>
<evidence type="ECO:0000313" key="3">
    <source>
        <dbReference type="Proteomes" id="UP000529417"/>
    </source>
</evidence>
<keyword evidence="1" id="KW-0472">Membrane</keyword>
<evidence type="ECO:0008006" key="4">
    <source>
        <dbReference type="Google" id="ProtNLM"/>
    </source>
</evidence>
<gene>
    <name evidence="2" type="ORF">HUK65_01875</name>
</gene>
<comment type="caution">
    <text evidence="2">The sequence shown here is derived from an EMBL/GenBank/DDBJ whole genome shotgun (WGS) entry which is preliminary data.</text>
</comment>
<feature type="transmembrane region" description="Helical" evidence="1">
    <location>
        <begin position="187"/>
        <end position="205"/>
    </location>
</feature>
<keyword evidence="3" id="KW-1185">Reference proteome</keyword>
<evidence type="ECO:0000313" key="2">
    <source>
        <dbReference type="EMBL" id="NYS23724.1"/>
    </source>
</evidence>
<reference evidence="2 3" key="1">
    <citation type="journal article" date="2000" name="Arch. Microbiol.">
        <title>Rhodobaca bogoriensis gen. nov. and sp. nov., an alkaliphilic purple nonsulfur bacterium from African Rift Valley soda lakes.</title>
        <authorList>
            <person name="Milford A.D."/>
            <person name="Achenbach L.A."/>
            <person name="Jung D.O."/>
            <person name="Madigan M.T."/>
        </authorList>
    </citation>
    <scope>NUCLEOTIDE SEQUENCE [LARGE SCALE GENOMIC DNA]</scope>
    <source>
        <strain evidence="2 3">2376</strain>
    </source>
</reference>
<dbReference type="Proteomes" id="UP000529417">
    <property type="component" value="Unassembled WGS sequence"/>
</dbReference>
<protein>
    <recommendedName>
        <fullName evidence="4">Ceramidase</fullName>
    </recommendedName>
</protein>
<keyword evidence="1" id="KW-1133">Transmembrane helix</keyword>
<dbReference type="RefSeq" id="WP_179904432.1">
    <property type="nucleotide sequence ID" value="NZ_JACBXS010000003.1"/>
</dbReference>
<keyword evidence="1" id="KW-0812">Transmembrane</keyword>
<feature type="transmembrane region" description="Helical" evidence="1">
    <location>
        <begin position="71"/>
        <end position="91"/>
    </location>
</feature>
<feature type="transmembrane region" description="Helical" evidence="1">
    <location>
        <begin position="128"/>
        <end position="147"/>
    </location>
</feature>
<dbReference type="EMBL" id="JACBXS010000003">
    <property type="protein sequence ID" value="NYS23724.1"/>
    <property type="molecule type" value="Genomic_DNA"/>
</dbReference>